<dbReference type="SUPFAM" id="SSF50630">
    <property type="entry name" value="Acid proteases"/>
    <property type="match status" value="1"/>
</dbReference>
<evidence type="ECO:0000256" key="5">
    <source>
        <dbReference type="ARBA" id="ARBA00022801"/>
    </source>
</evidence>
<evidence type="ECO:0000256" key="1">
    <source>
        <dbReference type="ARBA" id="ARBA00022679"/>
    </source>
</evidence>
<dbReference type="Gene3D" id="1.10.340.70">
    <property type="match status" value="1"/>
</dbReference>
<dbReference type="PANTHER" id="PTHR37984">
    <property type="entry name" value="PROTEIN CBG26694"/>
    <property type="match status" value="1"/>
</dbReference>
<feature type="region of interest" description="Disordered" evidence="10">
    <location>
        <begin position="1"/>
        <end position="49"/>
    </location>
</feature>
<evidence type="ECO:0000256" key="2">
    <source>
        <dbReference type="ARBA" id="ARBA00022695"/>
    </source>
</evidence>
<keyword evidence="4" id="KW-0255">Endonuclease</keyword>
<dbReference type="InterPro" id="IPR000477">
    <property type="entry name" value="RT_dom"/>
</dbReference>
<dbReference type="PANTHER" id="PTHR37984:SF11">
    <property type="entry name" value="INTEGRASE CATALYTIC DOMAIN-CONTAINING PROTEIN"/>
    <property type="match status" value="1"/>
</dbReference>
<dbReference type="PROSITE" id="PS00141">
    <property type="entry name" value="ASP_PROTEASE"/>
    <property type="match status" value="1"/>
</dbReference>
<protein>
    <submittedName>
        <fullName evidence="11">Uncharacterized protein K02A2.6-like</fullName>
    </submittedName>
</protein>
<keyword evidence="6" id="KW-0460">Magnesium</keyword>
<dbReference type="Gene3D" id="2.40.70.10">
    <property type="entry name" value="Acid Proteases"/>
    <property type="match status" value="1"/>
</dbReference>
<dbReference type="InterPro" id="IPR041577">
    <property type="entry name" value="RT_RNaseH_2"/>
</dbReference>
<dbReference type="GO" id="GO:0004190">
    <property type="term" value="F:aspartic-type endopeptidase activity"/>
    <property type="evidence" value="ECO:0007669"/>
    <property type="project" value="InterPro"/>
</dbReference>
<comment type="caution">
    <text evidence="11">The sequence shown here is derived from an EMBL/GenBank/DDBJ whole genome shotgun (WGS) entry which is preliminary data.</text>
</comment>
<dbReference type="InterPro" id="IPR012337">
    <property type="entry name" value="RNaseH-like_sf"/>
</dbReference>
<dbReference type="Pfam" id="PF00665">
    <property type="entry name" value="rve"/>
    <property type="match status" value="1"/>
</dbReference>
<evidence type="ECO:0000256" key="9">
    <source>
        <dbReference type="ARBA" id="ARBA00022918"/>
    </source>
</evidence>
<dbReference type="CDD" id="cd01647">
    <property type="entry name" value="RT_LTR"/>
    <property type="match status" value="1"/>
</dbReference>
<keyword evidence="1" id="KW-0808">Transferase</keyword>
<keyword evidence="3" id="KW-0540">Nuclease</keyword>
<dbReference type="GO" id="GO:0015074">
    <property type="term" value="P:DNA integration"/>
    <property type="evidence" value="ECO:0007669"/>
    <property type="project" value="UniProtKB-KW"/>
</dbReference>
<name>A0A6S7I5M0_PARCT</name>
<sequence length="1077" mass="121783">MEMSEKQDSGIESKSISPDETELSNYTRMSHRSQSRQSPSAPFPRSQQFPSPSSTCGHCAYPHPQGQVSCPTRGSQCRSYGKINHFARCCRSKPIKPPFAESSSPCPQSRFQPPPLNSFPRQPPPREICHVTDTQQYPTSDDEYLFTVVISQVRNLTTPKAKVMIANVPLQVLIDSGASINVIDEKAYHAITKSPQNNQLSLRHTSTKIYSYGGTSPLPVLCTFYTRVESKTRTTPATIYVIKCENGCLLSYKTATELELISVIAQTNASVNTTTPLSTLSSRQLRSEYSDLFDGIGKMKDFQVHLHIDPSVPPVTQPHRRIPFHLRKKLVTELEKLERQGIIEPVDGPTPWVSPLVVTPKPKNPDEIRLCNCLDMRQPNRAILLERHLTPTIDDLIHDLNVATVFSKIDLNSGYHQLELAPESRYITTFSTHRGLRRYTRLNCGTSSAAEVFQDAIQQVLSGIECARNVSDDIVIFGTDQAAHDKALHAVLERLRSKNITLNAKKCEFNKSSIGFFGYIFFRNGFSPDPKKVSAINNTSPPTIAHEVRSFLGMTNYCSRFIPNYSTITEPLRTLTKYDPSWTWTPQHQHAFDQLKHLLTSDTVLSYFNPHKEATIIVDASPVGLGAILCQDNSVVAYASRSLTLVEQRYSQTEREALGVLFACEHFHLYIYGAKFNIITDHKPLERIFTNPAARSIARLERWALKLQPYHFTISCSPGKTNPADYLSRYPLATTHPSTASDEAEEYIAFLADHTTPKAMTVSEVKQSTRADPTLQAVIETLRNNSWHSTFETPSPLVNTQDRHALYNIRDELSVSDDHDLLLRSHRLILPHALRQRALHIAHEGHEGLTKTKQLLREKIWFPGIDGLTKKLIDTSLACQATVVQRPFEPLRMTELLQAPWQQLSVDFCGPLPSGDMLFVVIDEYSRYPEVEIVRPTSANTVIPKLDRILSTHGIPREIKSDNGPPFQSHSFAQFAQYMGFHHRKITPEWPKANSESERFMRTIQKTLRAAHLENKNWKQELFLFLRNYRATPHSTTGISPAEFKWVTLFSFVKNASINFPHRTTNIHTLSSRSKVV</sequence>
<evidence type="ECO:0000256" key="6">
    <source>
        <dbReference type="ARBA" id="ARBA00022842"/>
    </source>
</evidence>
<dbReference type="AlphaFoldDB" id="A0A6S7I5M0"/>
<proteinExistence type="predicted"/>
<organism evidence="11 12">
    <name type="scientific">Paramuricea clavata</name>
    <name type="common">Red gorgonian</name>
    <name type="synonym">Violescent sea-whip</name>
    <dbReference type="NCBI Taxonomy" id="317549"/>
    <lineage>
        <taxon>Eukaryota</taxon>
        <taxon>Metazoa</taxon>
        <taxon>Cnidaria</taxon>
        <taxon>Anthozoa</taxon>
        <taxon>Octocorallia</taxon>
        <taxon>Malacalcyonacea</taxon>
        <taxon>Plexauridae</taxon>
        <taxon>Paramuricea</taxon>
    </lineage>
</organism>
<accession>A0A6S7I5M0</accession>
<dbReference type="EMBL" id="CACRXK020007333">
    <property type="protein sequence ID" value="CAB4011983.1"/>
    <property type="molecule type" value="Genomic_DNA"/>
</dbReference>
<evidence type="ECO:0000313" key="12">
    <source>
        <dbReference type="Proteomes" id="UP001152795"/>
    </source>
</evidence>
<dbReference type="GO" id="GO:0003723">
    <property type="term" value="F:RNA binding"/>
    <property type="evidence" value="ECO:0007669"/>
    <property type="project" value="UniProtKB-KW"/>
</dbReference>
<dbReference type="FunFam" id="3.30.70.270:FF:000026">
    <property type="entry name" value="Transposon Ty3-G Gag-Pol polyprotein"/>
    <property type="match status" value="1"/>
</dbReference>
<feature type="compositionally biased region" description="Polar residues" evidence="10">
    <location>
        <begin position="12"/>
        <end position="28"/>
    </location>
</feature>
<dbReference type="GO" id="GO:0004519">
    <property type="term" value="F:endonuclease activity"/>
    <property type="evidence" value="ECO:0007669"/>
    <property type="project" value="UniProtKB-KW"/>
</dbReference>
<dbReference type="CDD" id="cd09274">
    <property type="entry name" value="RNase_HI_RT_Ty3"/>
    <property type="match status" value="1"/>
</dbReference>
<reference evidence="11" key="1">
    <citation type="submission" date="2020-04" db="EMBL/GenBank/DDBJ databases">
        <authorList>
            <person name="Alioto T."/>
            <person name="Alioto T."/>
            <person name="Gomez Garrido J."/>
        </authorList>
    </citation>
    <scope>NUCLEOTIDE SEQUENCE</scope>
    <source>
        <strain evidence="11">A484AB</strain>
    </source>
</reference>
<dbReference type="InterPro" id="IPR050951">
    <property type="entry name" value="Retrovirus_Pol_polyprotein"/>
</dbReference>
<dbReference type="InterPro" id="IPR036397">
    <property type="entry name" value="RNaseH_sf"/>
</dbReference>
<evidence type="ECO:0000256" key="10">
    <source>
        <dbReference type="SAM" id="MobiDB-lite"/>
    </source>
</evidence>
<dbReference type="CDD" id="cd00303">
    <property type="entry name" value="retropepsin_like"/>
    <property type="match status" value="1"/>
</dbReference>
<keyword evidence="9" id="KW-0695">RNA-directed DNA polymerase</keyword>
<keyword evidence="2" id="KW-0548">Nucleotidyltransferase</keyword>
<evidence type="ECO:0000313" key="11">
    <source>
        <dbReference type="EMBL" id="CAB4011983.1"/>
    </source>
</evidence>
<evidence type="ECO:0000256" key="3">
    <source>
        <dbReference type="ARBA" id="ARBA00022722"/>
    </source>
</evidence>
<dbReference type="Proteomes" id="UP001152795">
    <property type="component" value="Unassembled WGS sequence"/>
</dbReference>
<keyword evidence="5" id="KW-0378">Hydrolase</keyword>
<dbReference type="SUPFAM" id="SSF53098">
    <property type="entry name" value="Ribonuclease H-like"/>
    <property type="match status" value="1"/>
</dbReference>
<feature type="compositionally biased region" description="Basic and acidic residues" evidence="10">
    <location>
        <begin position="1"/>
        <end position="11"/>
    </location>
</feature>
<evidence type="ECO:0000256" key="7">
    <source>
        <dbReference type="ARBA" id="ARBA00022884"/>
    </source>
</evidence>
<evidence type="ECO:0000256" key="8">
    <source>
        <dbReference type="ARBA" id="ARBA00022908"/>
    </source>
</evidence>
<dbReference type="Pfam" id="PF00078">
    <property type="entry name" value="RVT_1"/>
    <property type="match status" value="1"/>
</dbReference>
<dbReference type="Gene3D" id="3.30.420.10">
    <property type="entry name" value="Ribonuclease H-like superfamily/Ribonuclease H"/>
    <property type="match status" value="1"/>
</dbReference>
<keyword evidence="12" id="KW-1185">Reference proteome</keyword>
<dbReference type="Gene3D" id="3.10.10.10">
    <property type="entry name" value="HIV Type 1 Reverse Transcriptase, subunit A, domain 1"/>
    <property type="match status" value="1"/>
</dbReference>
<keyword evidence="7" id="KW-0694">RNA-binding</keyword>
<dbReference type="InterPro" id="IPR021109">
    <property type="entry name" value="Peptidase_aspartic_dom_sf"/>
</dbReference>
<dbReference type="OrthoDB" id="10060843at2759"/>
<dbReference type="InterPro" id="IPR043502">
    <property type="entry name" value="DNA/RNA_pol_sf"/>
</dbReference>
<dbReference type="Pfam" id="PF17921">
    <property type="entry name" value="Integrase_H2C2"/>
    <property type="match status" value="1"/>
</dbReference>
<dbReference type="InterPro" id="IPR041588">
    <property type="entry name" value="Integrase_H2C2"/>
</dbReference>
<dbReference type="FunFam" id="3.30.420.10:FF:000063">
    <property type="entry name" value="Retrovirus-related Pol polyprotein from transposon 297-like Protein"/>
    <property type="match status" value="1"/>
</dbReference>
<dbReference type="GO" id="GO:0003964">
    <property type="term" value="F:RNA-directed DNA polymerase activity"/>
    <property type="evidence" value="ECO:0007669"/>
    <property type="project" value="UniProtKB-KW"/>
</dbReference>
<dbReference type="PROSITE" id="PS50994">
    <property type="entry name" value="INTEGRASE"/>
    <property type="match status" value="1"/>
</dbReference>
<gene>
    <name evidence="11" type="ORF">PACLA_8A010433</name>
</gene>
<dbReference type="SUPFAM" id="SSF56672">
    <property type="entry name" value="DNA/RNA polymerases"/>
    <property type="match status" value="1"/>
</dbReference>
<feature type="compositionally biased region" description="Low complexity" evidence="10">
    <location>
        <begin position="35"/>
        <end position="49"/>
    </location>
</feature>
<dbReference type="InterPro" id="IPR001969">
    <property type="entry name" value="Aspartic_peptidase_AS"/>
</dbReference>
<dbReference type="FunFam" id="3.10.20.370:FF:000001">
    <property type="entry name" value="Retrovirus-related Pol polyprotein from transposon 17.6-like protein"/>
    <property type="match status" value="1"/>
</dbReference>
<dbReference type="InterPro" id="IPR043128">
    <property type="entry name" value="Rev_trsase/Diguanyl_cyclase"/>
</dbReference>
<dbReference type="Pfam" id="PF17919">
    <property type="entry name" value="RT_RNaseH_2"/>
    <property type="match status" value="1"/>
</dbReference>
<dbReference type="InterPro" id="IPR001584">
    <property type="entry name" value="Integrase_cat-core"/>
</dbReference>
<dbReference type="Gene3D" id="3.30.70.270">
    <property type="match status" value="2"/>
</dbReference>
<dbReference type="GO" id="GO:0006508">
    <property type="term" value="P:proteolysis"/>
    <property type="evidence" value="ECO:0007669"/>
    <property type="project" value="InterPro"/>
</dbReference>
<keyword evidence="8" id="KW-0229">DNA integration</keyword>
<evidence type="ECO:0000256" key="4">
    <source>
        <dbReference type="ARBA" id="ARBA00022759"/>
    </source>
</evidence>